<protein>
    <submittedName>
        <fullName evidence="9">Putative hydroxymethylpyrimidine transport system permease protein</fullName>
    </submittedName>
</protein>
<evidence type="ECO:0000256" key="5">
    <source>
        <dbReference type="ARBA" id="ARBA00022989"/>
    </source>
</evidence>
<dbReference type="PROSITE" id="PS50928">
    <property type="entry name" value="ABC_TM1"/>
    <property type="match status" value="1"/>
</dbReference>
<feature type="transmembrane region" description="Helical" evidence="7">
    <location>
        <begin position="98"/>
        <end position="122"/>
    </location>
</feature>
<proteinExistence type="inferred from homology"/>
<feature type="transmembrane region" description="Helical" evidence="7">
    <location>
        <begin position="177"/>
        <end position="202"/>
    </location>
</feature>
<dbReference type="InterPro" id="IPR035906">
    <property type="entry name" value="MetI-like_sf"/>
</dbReference>
<feature type="transmembrane region" description="Helical" evidence="7">
    <location>
        <begin position="12"/>
        <end position="34"/>
    </location>
</feature>
<dbReference type="PANTHER" id="PTHR30151:SF20">
    <property type="entry name" value="ABC TRANSPORTER PERMEASE PROTEIN HI_0355-RELATED"/>
    <property type="match status" value="1"/>
</dbReference>
<evidence type="ECO:0000256" key="7">
    <source>
        <dbReference type="RuleBase" id="RU363032"/>
    </source>
</evidence>
<dbReference type="Pfam" id="PF00528">
    <property type="entry name" value="BPD_transp_1"/>
    <property type="match status" value="1"/>
</dbReference>
<sequence length="254" mass="27899">MNGPETNAFRQQLFIPGLVIAILLLLWSSAATWYDQSFILPTPWEVTVRFGELYEALMFVHLPATLIVVLLGLGISIVFGWVTALVMNSLPIFERALFPLFVLSQTIPIITLAPIFVLLFGYSLTSKVIITVLITYFPLTVNTFDGLKSCRRELLDLTKTMGATPLQRLIKIQIPSALPAFFSGLKVAVTLAVIGAAVAEWLGADQGLGYFSRRMMAQFDGAGVFAPIVLLSLLGITLFAIVKGTENLFIKRES</sequence>
<comment type="caution">
    <text evidence="9">The sequence shown here is derived from an EMBL/GenBank/DDBJ whole genome shotgun (WGS) entry which is preliminary data.</text>
</comment>
<feature type="transmembrane region" description="Helical" evidence="7">
    <location>
        <begin position="64"/>
        <end position="86"/>
    </location>
</feature>
<evidence type="ECO:0000256" key="2">
    <source>
        <dbReference type="ARBA" id="ARBA00022448"/>
    </source>
</evidence>
<keyword evidence="10" id="KW-1185">Reference proteome</keyword>
<evidence type="ECO:0000313" key="10">
    <source>
        <dbReference type="Proteomes" id="UP000242310"/>
    </source>
</evidence>
<dbReference type="CDD" id="cd06261">
    <property type="entry name" value="TM_PBP2"/>
    <property type="match status" value="1"/>
</dbReference>
<keyword evidence="4 7" id="KW-0812">Transmembrane</keyword>
<evidence type="ECO:0000256" key="3">
    <source>
        <dbReference type="ARBA" id="ARBA00022475"/>
    </source>
</evidence>
<comment type="similarity">
    <text evidence="7">Belongs to the binding-protein-dependent transport system permease family.</text>
</comment>
<dbReference type="InterPro" id="IPR000515">
    <property type="entry name" value="MetI-like"/>
</dbReference>
<keyword evidence="6 7" id="KW-0472">Membrane</keyword>
<feature type="transmembrane region" description="Helical" evidence="7">
    <location>
        <begin position="222"/>
        <end position="242"/>
    </location>
</feature>
<evidence type="ECO:0000259" key="8">
    <source>
        <dbReference type="PROSITE" id="PS50928"/>
    </source>
</evidence>
<name>A0A2P8HX27_9BACI</name>
<evidence type="ECO:0000313" key="9">
    <source>
        <dbReference type="EMBL" id="PSL50734.1"/>
    </source>
</evidence>
<evidence type="ECO:0000256" key="6">
    <source>
        <dbReference type="ARBA" id="ARBA00023136"/>
    </source>
</evidence>
<dbReference type="AlphaFoldDB" id="A0A2P8HX27"/>
<evidence type="ECO:0000256" key="4">
    <source>
        <dbReference type="ARBA" id="ARBA00022692"/>
    </source>
</evidence>
<comment type="subcellular location">
    <subcellularLocation>
        <location evidence="1 7">Cell membrane</location>
        <topology evidence="1 7">Multi-pass membrane protein</topology>
    </subcellularLocation>
</comment>
<dbReference type="GO" id="GO:0055085">
    <property type="term" value="P:transmembrane transport"/>
    <property type="evidence" value="ECO:0007669"/>
    <property type="project" value="InterPro"/>
</dbReference>
<feature type="domain" description="ABC transmembrane type-1" evidence="8">
    <location>
        <begin position="62"/>
        <end position="242"/>
    </location>
</feature>
<organism evidence="9 10">
    <name type="scientific">Salsuginibacillus halophilus</name>
    <dbReference type="NCBI Taxonomy" id="517424"/>
    <lineage>
        <taxon>Bacteria</taxon>
        <taxon>Bacillati</taxon>
        <taxon>Bacillota</taxon>
        <taxon>Bacilli</taxon>
        <taxon>Bacillales</taxon>
        <taxon>Bacillaceae</taxon>
        <taxon>Salsuginibacillus</taxon>
    </lineage>
</organism>
<feature type="transmembrane region" description="Helical" evidence="7">
    <location>
        <begin position="128"/>
        <end position="147"/>
    </location>
</feature>
<keyword evidence="2 7" id="KW-0813">Transport</keyword>
<dbReference type="Gene3D" id="1.10.3720.10">
    <property type="entry name" value="MetI-like"/>
    <property type="match status" value="1"/>
</dbReference>
<keyword evidence="5 7" id="KW-1133">Transmembrane helix</keyword>
<dbReference type="SUPFAM" id="SSF161098">
    <property type="entry name" value="MetI-like"/>
    <property type="match status" value="1"/>
</dbReference>
<dbReference type="PANTHER" id="PTHR30151">
    <property type="entry name" value="ALKANE SULFONATE ABC TRANSPORTER-RELATED, MEMBRANE SUBUNIT"/>
    <property type="match status" value="1"/>
</dbReference>
<dbReference type="RefSeq" id="WP_245893869.1">
    <property type="nucleotide sequence ID" value="NZ_PYAV01000002.1"/>
</dbReference>
<dbReference type="Proteomes" id="UP000242310">
    <property type="component" value="Unassembled WGS sequence"/>
</dbReference>
<keyword evidence="3" id="KW-1003">Cell membrane</keyword>
<reference evidence="9 10" key="1">
    <citation type="submission" date="2018-03" db="EMBL/GenBank/DDBJ databases">
        <title>Genomic Encyclopedia of Type Strains, Phase III (KMG-III): the genomes of soil and plant-associated and newly described type strains.</title>
        <authorList>
            <person name="Whitman W."/>
        </authorList>
    </citation>
    <scope>NUCLEOTIDE SEQUENCE [LARGE SCALE GENOMIC DNA]</scope>
    <source>
        <strain evidence="9 10">CGMCC 1.07653</strain>
    </source>
</reference>
<dbReference type="EMBL" id="PYAV01000002">
    <property type="protein sequence ID" value="PSL50734.1"/>
    <property type="molecule type" value="Genomic_DNA"/>
</dbReference>
<accession>A0A2P8HX27</accession>
<dbReference type="GO" id="GO:0005886">
    <property type="term" value="C:plasma membrane"/>
    <property type="evidence" value="ECO:0007669"/>
    <property type="project" value="UniProtKB-SubCell"/>
</dbReference>
<evidence type="ECO:0000256" key="1">
    <source>
        <dbReference type="ARBA" id="ARBA00004651"/>
    </source>
</evidence>
<gene>
    <name evidence="9" type="ORF">B0H94_1026</name>
</gene>